<evidence type="ECO:0000313" key="2">
    <source>
        <dbReference type="Proteomes" id="UP000274731"/>
    </source>
</evidence>
<name>A0A3G1L3P0_9CAUD</name>
<dbReference type="EMBL" id="MG450654">
    <property type="protein sequence ID" value="ATW62802.1"/>
    <property type="molecule type" value="Genomic_DNA"/>
</dbReference>
<protein>
    <submittedName>
        <fullName evidence="1">Putative baseplate wedge initiator</fullName>
    </submittedName>
</protein>
<proteinExistence type="predicted"/>
<organism evidence="1 2">
    <name type="scientific">Synechococcus phage S-CBWM1</name>
    <dbReference type="NCBI Taxonomy" id="2053653"/>
    <lineage>
        <taxon>Viruses</taxon>
        <taxon>Duplodnaviria</taxon>
        <taxon>Heunggongvirae</taxon>
        <taxon>Uroviricota</taxon>
        <taxon>Caudoviricetes</taxon>
        <taxon>Aokuangvirus</taxon>
        <taxon>Aokuangvirus SCBWM1</taxon>
    </lineage>
</organism>
<accession>A0A3G1L3P0</accession>
<reference evidence="1 2" key="1">
    <citation type="journal article" date="2018" name="Environ. Microbiol.">
        <title>Novel phage-host interactions and evolution as revealed by a cyanomyovirus isolated from an estuarine environment.</title>
        <authorList>
            <person name="Xu Y."/>
            <person name="Zhang R."/>
            <person name="Wang N."/>
            <person name="Cai L."/>
            <person name="Tong Y."/>
            <person name="Sun Q."/>
            <person name="Chen F."/>
            <person name="Jiao N."/>
        </authorList>
    </citation>
    <scope>NUCLEOTIDE SEQUENCE [LARGE SCALE GENOMIC DNA]</scope>
</reference>
<keyword evidence="2" id="KW-1185">Reference proteome</keyword>
<gene>
    <name evidence="1" type="ORF">SCBWM1_gp118</name>
</gene>
<sequence length="165" mass="17413">MSSLIFPTSPVDGELYPAGAGESGKVQWKYDETAGVWNIAPTVVALGSQSAYNEYTWPDNDGNLGAQLTTSGGGDLSWEAPSLPALQHITLTEDFDGVAASFTMVKRGTTDEFSPFPTSNLVVFIGSVLQEEGPAYSVTGSTIEFTEAPPSGASFYAFSSINQPQ</sequence>
<dbReference type="Proteomes" id="UP000274731">
    <property type="component" value="Segment"/>
</dbReference>
<evidence type="ECO:0000313" key="1">
    <source>
        <dbReference type="EMBL" id="ATW62802.1"/>
    </source>
</evidence>